<name>A0A154PHS1_DUFNO</name>
<accession>A0A154PHS1</accession>
<gene>
    <name evidence="2" type="ORF">WN55_02643</name>
</gene>
<dbReference type="Proteomes" id="UP000076502">
    <property type="component" value="Unassembled WGS sequence"/>
</dbReference>
<dbReference type="AlphaFoldDB" id="A0A154PHS1"/>
<sequence>LKQFKELNAKYAEDRVALESKITKLVEQCNSLTSVGSMEEKNNDNKNKEIKHIMNKIYHTLMDKFVDESYPTTYIKSTIANVMKNATLQVLYTTDEKNDKGEAVVIRSIETDTLKTSSIETENSTSSILSQDEPPPIPPMDTEDENDWLH</sequence>
<feature type="non-terminal residue" evidence="2">
    <location>
        <position position="150"/>
    </location>
</feature>
<evidence type="ECO:0000256" key="1">
    <source>
        <dbReference type="SAM" id="MobiDB-lite"/>
    </source>
</evidence>
<feature type="region of interest" description="Disordered" evidence="1">
    <location>
        <begin position="116"/>
        <end position="150"/>
    </location>
</feature>
<feature type="non-terminal residue" evidence="2">
    <location>
        <position position="1"/>
    </location>
</feature>
<dbReference type="STRING" id="178035.A0A154PHS1"/>
<evidence type="ECO:0000313" key="2">
    <source>
        <dbReference type="EMBL" id="KZC11426.1"/>
    </source>
</evidence>
<evidence type="ECO:0000313" key="3">
    <source>
        <dbReference type="Proteomes" id="UP000076502"/>
    </source>
</evidence>
<dbReference type="EMBL" id="KQ434913">
    <property type="protein sequence ID" value="KZC11426.1"/>
    <property type="molecule type" value="Genomic_DNA"/>
</dbReference>
<organism evidence="2 3">
    <name type="scientific">Dufourea novaeangliae</name>
    <name type="common">Sweat bee</name>
    <dbReference type="NCBI Taxonomy" id="178035"/>
    <lineage>
        <taxon>Eukaryota</taxon>
        <taxon>Metazoa</taxon>
        <taxon>Ecdysozoa</taxon>
        <taxon>Arthropoda</taxon>
        <taxon>Hexapoda</taxon>
        <taxon>Insecta</taxon>
        <taxon>Pterygota</taxon>
        <taxon>Neoptera</taxon>
        <taxon>Endopterygota</taxon>
        <taxon>Hymenoptera</taxon>
        <taxon>Apocrita</taxon>
        <taxon>Aculeata</taxon>
        <taxon>Apoidea</taxon>
        <taxon>Anthophila</taxon>
        <taxon>Halictidae</taxon>
        <taxon>Rophitinae</taxon>
        <taxon>Dufourea</taxon>
    </lineage>
</organism>
<feature type="compositionally biased region" description="Low complexity" evidence="1">
    <location>
        <begin position="116"/>
        <end position="130"/>
    </location>
</feature>
<proteinExistence type="predicted"/>
<keyword evidence="3" id="KW-1185">Reference proteome</keyword>
<protein>
    <submittedName>
        <fullName evidence="2">Uncharacterized protein</fullName>
    </submittedName>
</protein>
<reference evidence="2 3" key="1">
    <citation type="submission" date="2015-07" db="EMBL/GenBank/DDBJ databases">
        <title>The genome of Dufourea novaeangliae.</title>
        <authorList>
            <person name="Pan H."/>
            <person name="Kapheim K."/>
        </authorList>
    </citation>
    <scope>NUCLEOTIDE SEQUENCE [LARGE SCALE GENOMIC DNA]</scope>
    <source>
        <strain evidence="2">0120121106</strain>
        <tissue evidence="2">Whole body</tissue>
    </source>
</reference>
<feature type="compositionally biased region" description="Acidic residues" evidence="1">
    <location>
        <begin position="141"/>
        <end position="150"/>
    </location>
</feature>
<dbReference type="OrthoDB" id="5842926at2759"/>